<evidence type="ECO:0000313" key="2">
    <source>
        <dbReference type="Proteomes" id="UP001562425"/>
    </source>
</evidence>
<dbReference type="EMBL" id="JBEHCU010006063">
    <property type="protein sequence ID" value="KAL1397994.1"/>
    <property type="molecule type" value="Genomic_DNA"/>
</dbReference>
<keyword evidence="2" id="KW-1185">Reference proteome</keyword>
<feature type="non-terminal residue" evidence="1">
    <location>
        <position position="65"/>
    </location>
</feature>
<evidence type="ECO:0000313" key="1">
    <source>
        <dbReference type="EMBL" id="KAL1397994.1"/>
    </source>
</evidence>
<proteinExistence type="predicted"/>
<gene>
    <name evidence="1" type="ORF">pipiens_020142</name>
</gene>
<protein>
    <submittedName>
        <fullName evidence="1">Uncharacterized protein</fullName>
    </submittedName>
</protein>
<sequence>GGTFVTFTPSPPHIIISLITNVDPSELPDSVDRPRPDAIIIAKLVSATLCPVFGACPKKLKGAEC</sequence>
<dbReference type="AlphaFoldDB" id="A0ABD1DHV7"/>
<dbReference type="Proteomes" id="UP001562425">
    <property type="component" value="Unassembled WGS sequence"/>
</dbReference>
<organism evidence="1 2">
    <name type="scientific">Culex pipiens pipiens</name>
    <name type="common">Northern house mosquito</name>
    <dbReference type="NCBI Taxonomy" id="38569"/>
    <lineage>
        <taxon>Eukaryota</taxon>
        <taxon>Metazoa</taxon>
        <taxon>Ecdysozoa</taxon>
        <taxon>Arthropoda</taxon>
        <taxon>Hexapoda</taxon>
        <taxon>Insecta</taxon>
        <taxon>Pterygota</taxon>
        <taxon>Neoptera</taxon>
        <taxon>Endopterygota</taxon>
        <taxon>Diptera</taxon>
        <taxon>Nematocera</taxon>
        <taxon>Culicoidea</taxon>
        <taxon>Culicidae</taxon>
        <taxon>Culicinae</taxon>
        <taxon>Culicini</taxon>
        <taxon>Culex</taxon>
        <taxon>Culex</taxon>
    </lineage>
</organism>
<accession>A0ABD1DHV7</accession>
<feature type="non-terminal residue" evidence="1">
    <location>
        <position position="1"/>
    </location>
</feature>
<name>A0ABD1DHV7_CULPP</name>
<comment type="caution">
    <text evidence="1">The sequence shown here is derived from an EMBL/GenBank/DDBJ whole genome shotgun (WGS) entry which is preliminary data.</text>
</comment>
<reference evidence="1 2" key="1">
    <citation type="submission" date="2024-05" db="EMBL/GenBank/DDBJ databases">
        <title>Culex pipiens pipiens assembly and annotation.</title>
        <authorList>
            <person name="Alout H."/>
            <person name="Durand T."/>
        </authorList>
    </citation>
    <scope>NUCLEOTIDE SEQUENCE [LARGE SCALE GENOMIC DNA]</scope>
    <source>
        <strain evidence="1">HA-2024</strain>
        <tissue evidence="1">Whole body</tissue>
    </source>
</reference>